<evidence type="ECO:0000313" key="19">
    <source>
        <dbReference type="Proteomes" id="UP000694388"/>
    </source>
</evidence>
<comment type="subcellular location">
    <subcellularLocation>
        <location evidence="2">Nucleus</location>
    </subcellularLocation>
</comment>
<dbReference type="FunFam" id="3.10.330.70:FF:000001">
    <property type="entry name" value="Putative lysine-specific demethylase 4a"/>
    <property type="match status" value="1"/>
</dbReference>
<keyword evidence="9" id="KW-0156">Chromatin regulator</keyword>
<keyword evidence="14" id="KW-0804">Transcription</keyword>
<feature type="domain" description="Tudor" evidence="17">
    <location>
        <begin position="15"/>
        <end position="72"/>
    </location>
</feature>
<evidence type="ECO:0000256" key="9">
    <source>
        <dbReference type="ARBA" id="ARBA00022853"/>
    </source>
</evidence>
<dbReference type="InterPro" id="IPR040477">
    <property type="entry name" value="KDM4-like_Tudor"/>
</dbReference>
<dbReference type="PANTHER" id="PTHR10694">
    <property type="entry name" value="LYSINE-SPECIFIC DEMETHYLASE"/>
    <property type="match status" value="1"/>
</dbReference>
<evidence type="ECO:0000256" key="16">
    <source>
        <dbReference type="ARBA" id="ARBA00049349"/>
    </source>
</evidence>
<dbReference type="OMA" id="FVASHSC"/>
<keyword evidence="6" id="KW-0677">Repeat</keyword>
<comment type="catalytic activity">
    <reaction evidence="16">
        <text>N(6),N(6),N(6)-trimethyl-L-lysyl(9)-[histone H3] + 2 2-oxoglutarate + 2 O2 = N(6)-methyl-L-lysyl(9)-[histone H3] + 2 formaldehyde + 2 succinate + 2 CO2</text>
        <dbReference type="Rhea" id="RHEA:60200"/>
        <dbReference type="Rhea" id="RHEA-COMP:15538"/>
        <dbReference type="Rhea" id="RHEA-COMP:15542"/>
        <dbReference type="ChEBI" id="CHEBI:15379"/>
        <dbReference type="ChEBI" id="CHEBI:16526"/>
        <dbReference type="ChEBI" id="CHEBI:16810"/>
        <dbReference type="ChEBI" id="CHEBI:16842"/>
        <dbReference type="ChEBI" id="CHEBI:30031"/>
        <dbReference type="ChEBI" id="CHEBI:61929"/>
        <dbReference type="ChEBI" id="CHEBI:61961"/>
        <dbReference type="EC" id="1.14.11.66"/>
    </reaction>
</comment>
<reference evidence="18" key="1">
    <citation type="submission" date="2025-08" db="UniProtKB">
        <authorList>
            <consortium name="Ensembl"/>
        </authorList>
    </citation>
    <scope>IDENTIFICATION</scope>
</reference>
<evidence type="ECO:0000256" key="7">
    <source>
        <dbReference type="ARBA" id="ARBA00022771"/>
    </source>
</evidence>
<dbReference type="Gene3D" id="2.30.30.140">
    <property type="match status" value="1"/>
</dbReference>
<keyword evidence="10" id="KW-0223">Dioxygenase</keyword>
<protein>
    <recommendedName>
        <fullName evidence="4">[histone H3]-trimethyl-L-lysine(9) demethylase</fullName>
        <ecNumber evidence="4">1.14.11.66</ecNumber>
    </recommendedName>
</protein>
<evidence type="ECO:0000256" key="6">
    <source>
        <dbReference type="ARBA" id="ARBA00022737"/>
    </source>
</evidence>
<keyword evidence="13" id="KW-0805">Transcription regulation</keyword>
<dbReference type="GO" id="GO:0008270">
    <property type="term" value="F:zinc ion binding"/>
    <property type="evidence" value="ECO:0007669"/>
    <property type="project" value="UniProtKB-KW"/>
</dbReference>
<dbReference type="SUPFAM" id="SSF63748">
    <property type="entry name" value="Tudor/PWWP/MBT"/>
    <property type="match status" value="2"/>
</dbReference>
<dbReference type="EC" id="1.14.11.66" evidence="4"/>
<evidence type="ECO:0000256" key="14">
    <source>
        <dbReference type="ARBA" id="ARBA00023163"/>
    </source>
</evidence>
<dbReference type="SMART" id="SM00333">
    <property type="entry name" value="TUDOR"/>
    <property type="match status" value="2"/>
</dbReference>
<dbReference type="PANTHER" id="PTHR10694:SF129">
    <property type="entry name" value="LYSINE-SPECIFIC DEMETHYLASE 4B-RELATED"/>
    <property type="match status" value="1"/>
</dbReference>
<organism evidence="18 19">
    <name type="scientific">Eptatretus burgeri</name>
    <name type="common">Inshore hagfish</name>
    <dbReference type="NCBI Taxonomy" id="7764"/>
    <lineage>
        <taxon>Eukaryota</taxon>
        <taxon>Metazoa</taxon>
        <taxon>Chordata</taxon>
        <taxon>Craniata</taxon>
        <taxon>Vertebrata</taxon>
        <taxon>Cyclostomata</taxon>
        <taxon>Myxini</taxon>
        <taxon>Myxiniformes</taxon>
        <taxon>Myxinidae</taxon>
        <taxon>Eptatretinae</taxon>
        <taxon>Eptatretus</taxon>
    </lineage>
</organism>
<keyword evidence="12" id="KW-0408">Iron</keyword>
<proteinExistence type="inferred from homology"/>
<evidence type="ECO:0000256" key="3">
    <source>
        <dbReference type="ARBA" id="ARBA00009711"/>
    </source>
</evidence>
<dbReference type="GeneTree" id="ENSGT00940000159643"/>
<keyword evidence="15" id="KW-0539">Nucleus</keyword>
<evidence type="ECO:0000256" key="13">
    <source>
        <dbReference type="ARBA" id="ARBA00023015"/>
    </source>
</evidence>
<evidence type="ECO:0000256" key="2">
    <source>
        <dbReference type="ARBA" id="ARBA00004123"/>
    </source>
</evidence>
<evidence type="ECO:0000313" key="18">
    <source>
        <dbReference type="Ensembl" id="ENSEBUP00000008750.1"/>
    </source>
</evidence>
<keyword evidence="5" id="KW-0479">Metal-binding</keyword>
<evidence type="ECO:0000256" key="1">
    <source>
        <dbReference type="ARBA" id="ARBA00001954"/>
    </source>
</evidence>
<keyword evidence="8" id="KW-0862">Zinc</keyword>
<dbReference type="GO" id="GO:0140684">
    <property type="term" value="F:histone H3K9me2/H3K9me3 demethylase activity"/>
    <property type="evidence" value="ECO:0007669"/>
    <property type="project" value="UniProtKB-EC"/>
</dbReference>
<comment type="similarity">
    <text evidence="3">Belongs to the JHDM3 histone demethylase family.</text>
</comment>
<dbReference type="GO" id="GO:0005634">
    <property type="term" value="C:nucleus"/>
    <property type="evidence" value="ECO:0007669"/>
    <property type="project" value="UniProtKB-SubCell"/>
</dbReference>
<accession>A0A8C4Q1V1</accession>
<dbReference type="InterPro" id="IPR002999">
    <property type="entry name" value="Tudor"/>
</dbReference>
<dbReference type="Pfam" id="PF18104">
    <property type="entry name" value="Tudor_2"/>
    <property type="match status" value="2"/>
</dbReference>
<dbReference type="GO" id="GO:0000785">
    <property type="term" value="C:chromatin"/>
    <property type="evidence" value="ECO:0007669"/>
    <property type="project" value="TreeGrafter"/>
</dbReference>
<evidence type="ECO:0000256" key="8">
    <source>
        <dbReference type="ARBA" id="ARBA00022833"/>
    </source>
</evidence>
<dbReference type="GO" id="GO:0051864">
    <property type="term" value="F:histone H3K36 demethylase activity"/>
    <property type="evidence" value="ECO:0007669"/>
    <property type="project" value="TreeGrafter"/>
</dbReference>
<dbReference type="Ensembl" id="ENSEBUT00000009255.1">
    <property type="protein sequence ID" value="ENSEBUP00000008750.1"/>
    <property type="gene ID" value="ENSEBUG00000005644.1"/>
</dbReference>
<reference evidence="18" key="2">
    <citation type="submission" date="2025-09" db="UniProtKB">
        <authorList>
            <consortium name="Ensembl"/>
        </authorList>
    </citation>
    <scope>IDENTIFICATION</scope>
</reference>
<evidence type="ECO:0000256" key="11">
    <source>
        <dbReference type="ARBA" id="ARBA00023002"/>
    </source>
</evidence>
<comment type="cofactor">
    <cofactor evidence="1">
        <name>Fe(2+)</name>
        <dbReference type="ChEBI" id="CHEBI:29033"/>
    </cofactor>
</comment>
<evidence type="ECO:0000256" key="5">
    <source>
        <dbReference type="ARBA" id="ARBA00022723"/>
    </source>
</evidence>
<evidence type="ECO:0000259" key="17">
    <source>
        <dbReference type="SMART" id="SM00333"/>
    </source>
</evidence>
<dbReference type="GO" id="GO:0010468">
    <property type="term" value="P:regulation of gene expression"/>
    <property type="evidence" value="ECO:0007669"/>
    <property type="project" value="TreeGrafter"/>
</dbReference>
<dbReference type="AlphaFoldDB" id="A0A8C4Q1V1"/>
<evidence type="ECO:0000256" key="12">
    <source>
        <dbReference type="ARBA" id="ARBA00023004"/>
    </source>
</evidence>
<evidence type="ECO:0000256" key="15">
    <source>
        <dbReference type="ARBA" id="ARBA00023242"/>
    </source>
</evidence>
<name>A0A8C4Q1V1_EPTBU</name>
<dbReference type="Gene3D" id="3.10.330.70">
    <property type="match status" value="1"/>
</dbReference>
<feature type="domain" description="Tudor" evidence="17">
    <location>
        <begin position="73"/>
        <end position="129"/>
    </location>
</feature>
<evidence type="ECO:0000256" key="10">
    <source>
        <dbReference type="ARBA" id="ARBA00022964"/>
    </source>
</evidence>
<sequence length="191" mass="22074">MLHLALEQRNLSSLQDVRIGQTVISKHKNNRYYHCEVIGLSTQVFYEVNFDDGSFSDNLYPGDIVSHNCLQYGPPAPDDVVQVQWTDTHLYSAKFVAMHTVHVFQVEFEDGSQLTTKREDVYTLDEELPKRVRSKLSQASSMRFNDVFYGDDVQEAKRQRVVNPKYIGDFVENPDLHFLDNTFPVQSRHAT</sequence>
<dbReference type="Proteomes" id="UP000694388">
    <property type="component" value="Unplaced"/>
</dbReference>
<evidence type="ECO:0000256" key="4">
    <source>
        <dbReference type="ARBA" id="ARBA00012900"/>
    </source>
</evidence>
<keyword evidence="7" id="KW-0863">Zinc-finger</keyword>
<keyword evidence="19" id="KW-1185">Reference proteome</keyword>
<keyword evidence="11" id="KW-0560">Oxidoreductase</keyword>